<evidence type="ECO:0000313" key="4">
    <source>
        <dbReference type="EMBL" id="RKN27621.1"/>
    </source>
</evidence>
<dbReference type="Proteomes" id="UP000268652">
    <property type="component" value="Unassembled WGS sequence"/>
</dbReference>
<keyword evidence="5" id="KW-1185">Reference proteome</keyword>
<accession>A0A3A9WI22</accession>
<dbReference type="InterPro" id="IPR011051">
    <property type="entry name" value="RmlC_Cupin_sf"/>
</dbReference>
<protein>
    <submittedName>
        <fullName evidence="3">Cupin domain-containing protein</fullName>
    </submittedName>
</protein>
<keyword evidence="1" id="KW-0732">Signal</keyword>
<feature type="signal peptide" evidence="1">
    <location>
        <begin position="1"/>
        <end position="22"/>
    </location>
</feature>
<feature type="chain" id="PRO_5038471835" evidence="1">
    <location>
        <begin position="23"/>
        <end position="133"/>
    </location>
</feature>
<name>A0A3A9WI22_9ACTN</name>
<dbReference type="AlphaFoldDB" id="A0A3A9WI22"/>
<feature type="domain" description="Cupin type-2" evidence="2">
    <location>
        <begin position="43"/>
        <end position="113"/>
    </location>
</feature>
<organism evidence="3 6">
    <name type="scientific">Streptomyces radicis</name>
    <dbReference type="NCBI Taxonomy" id="1750517"/>
    <lineage>
        <taxon>Bacteria</taxon>
        <taxon>Bacillati</taxon>
        <taxon>Actinomycetota</taxon>
        <taxon>Actinomycetes</taxon>
        <taxon>Kitasatosporales</taxon>
        <taxon>Streptomycetaceae</taxon>
        <taxon>Streptomyces</taxon>
    </lineage>
</organism>
<sequence>MGRRRGRALALGLAALGAGALAPLSPQTPTPPRGGGFVITPRVVTLAPGEDTGWHHHPGPLIALVASGTLTRTLDDCSVEVSTRGDTVVEPPGAAHVHIGRNLGTEPVVLYATYLTQEGSPLAVPADDPGCGS</sequence>
<dbReference type="Gene3D" id="2.60.120.10">
    <property type="entry name" value="Jelly Rolls"/>
    <property type="match status" value="1"/>
</dbReference>
<evidence type="ECO:0000256" key="1">
    <source>
        <dbReference type="SAM" id="SignalP"/>
    </source>
</evidence>
<dbReference type="SUPFAM" id="SSF51182">
    <property type="entry name" value="RmlC-like cupins"/>
    <property type="match status" value="1"/>
</dbReference>
<dbReference type="OrthoDB" id="129561at2"/>
<dbReference type="EMBL" id="RBDX01000001">
    <property type="protein sequence ID" value="RKN12615.1"/>
    <property type="molecule type" value="Genomic_DNA"/>
</dbReference>
<proteinExistence type="predicted"/>
<dbReference type="PANTHER" id="PTHR38599">
    <property type="entry name" value="CUPIN DOMAIN PROTEIN (AFU_ORTHOLOGUE AFUA_3G13620)"/>
    <property type="match status" value="1"/>
</dbReference>
<dbReference type="Proteomes" id="UP000275024">
    <property type="component" value="Unassembled WGS sequence"/>
</dbReference>
<dbReference type="EMBL" id="RBDY01000001">
    <property type="protein sequence ID" value="RKN27621.1"/>
    <property type="molecule type" value="Genomic_DNA"/>
</dbReference>
<evidence type="ECO:0000313" key="3">
    <source>
        <dbReference type="EMBL" id="RKN12615.1"/>
    </source>
</evidence>
<evidence type="ECO:0000313" key="5">
    <source>
        <dbReference type="Proteomes" id="UP000268652"/>
    </source>
</evidence>
<dbReference type="InterPro" id="IPR014710">
    <property type="entry name" value="RmlC-like_jellyroll"/>
</dbReference>
<evidence type="ECO:0000313" key="6">
    <source>
        <dbReference type="Proteomes" id="UP000275024"/>
    </source>
</evidence>
<dbReference type="PANTHER" id="PTHR38599:SF1">
    <property type="entry name" value="CUPIN DOMAIN PROTEIN (AFU_ORTHOLOGUE AFUA_3G13620)"/>
    <property type="match status" value="1"/>
</dbReference>
<comment type="caution">
    <text evidence="3">The sequence shown here is derived from an EMBL/GenBank/DDBJ whole genome shotgun (WGS) entry which is preliminary data.</text>
</comment>
<dbReference type="RefSeq" id="WP_120694982.1">
    <property type="nucleotide sequence ID" value="NZ_RBDX01000001.1"/>
</dbReference>
<gene>
    <name evidence="4" type="ORF">D7318_01620</name>
    <name evidence="3" type="ORF">D7319_01275</name>
</gene>
<reference evidence="5 6" key="1">
    <citation type="submission" date="2018-09" db="EMBL/GenBank/DDBJ databases">
        <title>Streptomyces sp. nov. DS1-2, an endophytic actinomycete isolated from roots of Dendrobium scabrilingue.</title>
        <authorList>
            <person name="Kuncharoen N."/>
            <person name="Kudo T."/>
            <person name="Ohkuma M."/>
            <person name="Yuki M."/>
            <person name="Tanasupawat S."/>
        </authorList>
    </citation>
    <scope>NUCLEOTIDE SEQUENCE [LARGE SCALE GENOMIC DNA]</scope>
    <source>
        <strain evidence="3 6">AZ1-7</strain>
        <strain evidence="4 5">DS1-2</strain>
    </source>
</reference>
<evidence type="ECO:0000259" key="2">
    <source>
        <dbReference type="Pfam" id="PF07883"/>
    </source>
</evidence>
<dbReference type="Pfam" id="PF07883">
    <property type="entry name" value="Cupin_2"/>
    <property type="match status" value="1"/>
</dbReference>
<dbReference type="InterPro" id="IPR013096">
    <property type="entry name" value="Cupin_2"/>
</dbReference>